<reference evidence="1" key="1">
    <citation type="journal article" date="2018" name="Genome Biol.">
        <title>SKESA: strategic k-mer extension for scrupulous assemblies.</title>
        <authorList>
            <person name="Souvorov A."/>
            <person name="Agarwala R."/>
            <person name="Lipman D.J."/>
        </authorList>
    </citation>
    <scope>NUCLEOTIDE SEQUENCE</scope>
    <source>
        <strain evidence="1">Sam_ffac295f-558b-465d-bf36-8eeeaa0e41fb</strain>
    </source>
</reference>
<dbReference type="AlphaFoldDB" id="A0A724RQ93"/>
<organism evidence="1">
    <name type="scientific">Salmonella enterica subsp. enterica serovar Altona</name>
    <dbReference type="NCBI Taxonomy" id="1151173"/>
    <lineage>
        <taxon>Bacteria</taxon>
        <taxon>Pseudomonadati</taxon>
        <taxon>Pseudomonadota</taxon>
        <taxon>Gammaproteobacteria</taxon>
        <taxon>Enterobacterales</taxon>
        <taxon>Enterobacteriaceae</taxon>
        <taxon>Salmonella</taxon>
    </lineage>
</organism>
<gene>
    <name evidence="1" type="ORF">G2261_01270</name>
</gene>
<name>A0A724RQ93_SALET</name>
<comment type="caution">
    <text evidence="1">The sequence shown here is derived from an EMBL/GenBank/DDBJ whole genome shotgun (WGS) entry which is preliminary data.</text>
</comment>
<proteinExistence type="predicted"/>
<protein>
    <submittedName>
        <fullName evidence="1">Uncharacterized protein</fullName>
    </submittedName>
</protein>
<sequence>MNGDNPSQSRPLAASLRKGPLLFGWQAKKTAGSPAVNACMDRFVFCLYATGQILARITDR</sequence>
<accession>A0A724RQ93</accession>
<dbReference type="EMBL" id="DAAQQR010000001">
    <property type="protein sequence ID" value="HAE0465955.1"/>
    <property type="molecule type" value="Genomic_DNA"/>
</dbReference>
<reference evidence="1" key="2">
    <citation type="submission" date="2019-01" db="EMBL/GenBank/DDBJ databases">
        <authorList>
            <consortium name="NCBI Pathogen Detection Project"/>
        </authorList>
    </citation>
    <scope>NUCLEOTIDE SEQUENCE</scope>
    <source>
        <strain evidence="1">Sam_ffac295f-558b-465d-bf36-8eeeaa0e41fb</strain>
    </source>
</reference>
<evidence type="ECO:0000313" key="1">
    <source>
        <dbReference type="EMBL" id="HAE0465955.1"/>
    </source>
</evidence>